<gene>
    <name evidence="6" type="primary">GIP-2</name>
    <name evidence="6" type="ORF">CGGC5_v017360</name>
</gene>
<dbReference type="RefSeq" id="XP_066006723.1">
    <property type="nucleotide sequence ID" value="XM_066153903.1"/>
</dbReference>
<accession>A0A7J6IE79</accession>
<dbReference type="OrthoDB" id="4849395at2759"/>
<comment type="subcellular location">
    <subcellularLocation>
        <location evidence="1">Mitochondrion</location>
    </subcellularLocation>
</comment>
<dbReference type="FunCoup" id="A0A7J6IE79">
    <property type="interactions" value="573"/>
</dbReference>
<dbReference type="PANTHER" id="PTHR11439:SF438">
    <property type="entry name" value="REVERSE TRANSCRIPTASE TY1_COPIA-TYPE DOMAIN-CONTAINING PROTEIN"/>
    <property type="match status" value="1"/>
</dbReference>
<dbReference type="Gene3D" id="3.30.420.10">
    <property type="entry name" value="Ribonuclease H-like superfamily/Ribonuclease H"/>
    <property type="match status" value="1"/>
</dbReference>
<evidence type="ECO:0000256" key="4">
    <source>
        <dbReference type="SAM" id="MobiDB-lite"/>
    </source>
</evidence>
<protein>
    <submittedName>
        <fullName evidence="6">Copia protein</fullName>
    </submittedName>
</protein>
<dbReference type="SUPFAM" id="SSF56672">
    <property type="entry name" value="DNA/RNA polymerases"/>
    <property type="match status" value="1"/>
</dbReference>
<organism evidence="6 7">
    <name type="scientific">Colletotrichum fructicola (strain Nara gc5)</name>
    <name type="common">Anthracnose fungus</name>
    <name type="synonym">Colletotrichum gloeosporioides (strain Nara gc5)</name>
    <dbReference type="NCBI Taxonomy" id="1213859"/>
    <lineage>
        <taxon>Eukaryota</taxon>
        <taxon>Fungi</taxon>
        <taxon>Dikarya</taxon>
        <taxon>Ascomycota</taxon>
        <taxon>Pezizomycotina</taxon>
        <taxon>Sordariomycetes</taxon>
        <taxon>Hypocreomycetidae</taxon>
        <taxon>Glomerellales</taxon>
        <taxon>Glomerellaceae</taxon>
        <taxon>Colletotrichum</taxon>
        <taxon>Colletotrichum gloeosporioides species complex</taxon>
    </lineage>
</organism>
<reference evidence="6 7" key="2">
    <citation type="submission" date="2020-04" db="EMBL/GenBank/DDBJ databases">
        <title>Genome sequencing and assembly of multiple isolates from the Colletotrichum gloeosporioides species complex.</title>
        <authorList>
            <person name="Gan P."/>
            <person name="Shirasu K."/>
        </authorList>
    </citation>
    <scope>NUCLEOTIDE SEQUENCE [LARGE SCALE GENOMIC DNA]</scope>
    <source>
        <strain evidence="6 7">Nara gc5</strain>
    </source>
</reference>
<dbReference type="GO" id="GO:0015074">
    <property type="term" value="P:DNA integration"/>
    <property type="evidence" value="ECO:0007669"/>
    <property type="project" value="InterPro"/>
</dbReference>
<dbReference type="InterPro" id="IPR057670">
    <property type="entry name" value="SH3_retrovirus"/>
</dbReference>
<dbReference type="CDD" id="cd09272">
    <property type="entry name" value="RNase_HI_RT_Ty1"/>
    <property type="match status" value="1"/>
</dbReference>
<proteinExistence type="predicted"/>
<dbReference type="PANTHER" id="PTHR11439">
    <property type="entry name" value="GAG-POL-RELATED RETROTRANSPOSON"/>
    <property type="match status" value="1"/>
</dbReference>
<keyword evidence="2" id="KW-0694">RNA-binding</keyword>
<evidence type="ECO:0000259" key="5">
    <source>
        <dbReference type="PROSITE" id="PS50994"/>
    </source>
</evidence>
<dbReference type="InParanoid" id="A0A7J6IE79"/>
<evidence type="ECO:0000313" key="7">
    <source>
        <dbReference type="Proteomes" id="UP000011096"/>
    </source>
</evidence>
<dbReference type="EMBL" id="ANPB02000012">
    <property type="protein sequence ID" value="KAF4473642.1"/>
    <property type="molecule type" value="Genomic_DNA"/>
</dbReference>
<feature type="region of interest" description="Disordered" evidence="4">
    <location>
        <begin position="511"/>
        <end position="559"/>
    </location>
</feature>
<keyword evidence="3" id="KW-0496">Mitochondrion</keyword>
<dbReference type="InterPro" id="IPR012337">
    <property type="entry name" value="RNaseH-like_sf"/>
</dbReference>
<dbReference type="InterPro" id="IPR043502">
    <property type="entry name" value="DNA/RNA_pol_sf"/>
</dbReference>
<sequence length="1136" mass="128676">MWHRRLGHPGPEAIRHLVGSSRGVRLLTGGSAISTIDCDACGTSKLHRQVRRAVKEALLREKPADRIAIDFHDYDEGYGGYRYTLLVTDRSSSYTWDFYLTRRTTDVLLTVIIDFLTLLSTQYGARVKVIETDNEILKHPRVVSEIESRGIRLEPCAPNTQAQNGGAERIAATIKQRARAMASGAKLPDILWPEATKASTYLYNRTPTASRGWRTPYEVFHKHFWAAEAAPYARPDLSHLRAYGCKAFAMTRQAQLKQNRRQRLAPRAFIGYLVGYSSSNSFRIWNPLRDEVFTTRDVVFNEKQFFNGNLKELAEEFRYMDLQEIQERITQLIDQTNRTTIPQDADEEADEVVEDYEHAELSDIAALERGTPPPEDALYTKARFQLMTPPETPPPPSAFFTALRSTLLDVRGREHSDHPSKTSEDSKTIPPLLRWAPRTSFKAAFLAGSAQPRAQKTYKDKTKRSMDGPADCCTWADHPLSARVGWEASETTTGVGCTRKAAIDEIDLQQGASAVAEQKPESERHPRSTNTYGAQRSPLGDPWRTLPALPTSHDQLAPRNNATKAHPFAREFLEAEQSRLRGHETSRSWREVAKSEARGHQVLGCHWVYTYKLDKHGRLAKFKAILVIRGDQQAKDARDTYAATLAGMSFRILMALAARFDMELLQYDAVNAFVHATLDETVFMQLPPGYRRPGVILRLQKALYGLRRSPILWQRHLEAGLRALGFSRVAGENCCWQRGQVTFFFYVDDCVLAFPREHSADAQEAINALQKRYHLEGGKDLQWFLGIEVIRDRSTRKLWLSQAVFAEKVRKLITPRADNAEAPEERAYTPMTKTELFPYDGEAAPWEINHYQKRVGTILYAAVMTRPDIAFAASRLARFNHNPGPTHHKAVERVLRYLYNTRYLCLEYGATPGSDDDTLEVASDASFADNTLDRKSSQAFAMKLFGGIVAWKANKQTTVTTSTTEAELLSLSQAAREALFASRLIGALQVQLPTESMPEAQFATPTRTQPTIQIQCDNQQTVRLVNAELVQLQTRLRHVDIHNHWLRQEIAEHRVSVAYTPSAQLMADGLTKALALPQFKIFCQQLRLSDQRALLERNRECELVEEGERQVAEAMKNDVWDMEARDLPDTDNMAKT</sequence>
<dbReference type="Proteomes" id="UP000011096">
    <property type="component" value="Unassembled WGS sequence"/>
</dbReference>
<evidence type="ECO:0000256" key="2">
    <source>
        <dbReference type="ARBA" id="ARBA00022884"/>
    </source>
</evidence>
<comment type="caution">
    <text evidence="6">The sequence shown here is derived from an EMBL/GenBank/DDBJ whole genome shotgun (WGS) entry which is preliminary data.</text>
</comment>
<dbReference type="GO" id="GO:0005739">
    <property type="term" value="C:mitochondrion"/>
    <property type="evidence" value="ECO:0007669"/>
    <property type="project" value="UniProtKB-SubCell"/>
</dbReference>
<reference evidence="6 7" key="1">
    <citation type="submission" date="2012-08" db="EMBL/GenBank/DDBJ databases">
        <authorList>
            <person name="Gan P.H.P."/>
            <person name="Ikeda K."/>
            <person name="Irieda H."/>
            <person name="Narusaka M."/>
            <person name="O'Connell R.J."/>
            <person name="Narusaka Y."/>
            <person name="Takano Y."/>
            <person name="Kubo Y."/>
            <person name="Shirasu K."/>
        </authorList>
    </citation>
    <scope>NUCLEOTIDE SEQUENCE [LARGE SCALE GENOMIC DNA]</scope>
    <source>
        <strain evidence="6 7">Nara gc5</strain>
    </source>
</reference>
<feature type="domain" description="Integrase catalytic" evidence="5">
    <location>
        <begin position="59"/>
        <end position="224"/>
    </location>
</feature>
<dbReference type="Pfam" id="PF25597">
    <property type="entry name" value="SH3_retrovirus"/>
    <property type="match status" value="1"/>
</dbReference>
<dbReference type="GeneID" id="90980787"/>
<dbReference type="GO" id="GO:0005634">
    <property type="term" value="C:nucleus"/>
    <property type="evidence" value="ECO:0007669"/>
    <property type="project" value="UniProtKB-ARBA"/>
</dbReference>
<dbReference type="Pfam" id="PF07727">
    <property type="entry name" value="RVT_2"/>
    <property type="match status" value="1"/>
</dbReference>
<evidence type="ECO:0000313" key="6">
    <source>
        <dbReference type="EMBL" id="KAF4473642.1"/>
    </source>
</evidence>
<dbReference type="SUPFAM" id="SSF53098">
    <property type="entry name" value="Ribonuclease H-like"/>
    <property type="match status" value="1"/>
</dbReference>
<dbReference type="InterPro" id="IPR013103">
    <property type="entry name" value="RVT_2"/>
</dbReference>
<evidence type="ECO:0000256" key="3">
    <source>
        <dbReference type="ARBA" id="ARBA00023128"/>
    </source>
</evidence>
<evidence type="ECO:0000256" key="1">
    <source>
        <dbReference type="ARBA" id="ARBA00004173"/>
    </source>
</evidence>
<dbReference type="InterPro" id="IPR036397">
    <property type="entry name" value="RNaseH_sf"/>
</dbReference>
<dbReference type="InterPro" id="IPR001584">
    <property type="entry name" value="Integrase_cat-core"/>
</dbReference>
<dbReference type="GO" id="GO:0003723">
    <property type="term" value="F:RNA binding"/>
    <property type="evidence" value="ECO:0007669"/>
    <property type="project" value="UniProtKB-KW"/>
</dbReference>
<dbReference type="PROSITE" id="PS50994">
    <property type="entry name" value="INTEGRASE"/>
    <property type="match status" value="1"/>
</dbReference>
<keyword evidence="7" id="KW-1185">Reference proteome</keyword>
<dbReference type="AlphaFoldDB" id="A0A7J6IE79"/>
<name>A0A7J6IE79_COLFN</name>